<dbReference type="PRINTS" id="PR01415">
    <property type="entry name" value="ANKYRIN"/>
</dbReference>
<gene>
    <name evidence="2" type="primary">emilin1a</name>
</gene>
<feature type="repeat" description="ANK" evidence="1">
    <location>
        <begin position="65"/>
        <end position="97"/>
    </location>
</feature>
<reference evidence="2" key="2">
    <citation type="submission" date="2025-08" db="UniProtKB">
        <authorList>
            <consortium name="Ensembl"/>
        </authorList>
    </citation>
    <scope>IDENTIFICATION</scope>
</reference>
<dbReference type="SUPFAM" id="SSF47473">
    <property type="entry name" value="EF-hand"/>
    <property type="match status" value="1"/>
</dbReference>
<organism evidence="2 3">
    <name type="scientific">Nothobranchius furzeri</name>
    <name type="common">Turquoise killifish</name>
    <dbReference type="NCBI Taxonomy" id="105023"/>
    <lineage>
        <taxon>Eukaryota</taxon>
        <taxon>Metazoa</taxon>
        <taxon>Chordata</taxon>
        <taxon>Craniata</taxon>
        <taxon>Vertebrata</taxon>
        <taxon>Euteleostomi</taxon>
        <taxon>Actinopterygii</taxon>
        <taxon>Neopterygii</taxon>
        <taxon>Teleostei</taxon>
        <taxon>Neoteleostei</taxon>
        <taxon>Acanthomorphata</taxon>
        <taxon>Ovalentaria</taxon>
        <taxon>Atherinomorphae</taxon>
        <taxon>Cyprinodontiformes</taxon>
        <taxon>Nothobranchiidae</taxon>
        <taxon>Nothobranchius</taxon>
    </lineage>
</organism>
<proteinExistence type="predicted"/>
<dbReference type="Ensembl" id="ENSNFUT00015027282.1">
    <property type="protein sequence ID" value="ENSNFUP00015026105.1"/>
    <property type="gene ID" value="ENSNFUG00015012650.1"/>
</dbReference>
<sequence length="795" mass="88042">MKTMSMIQTQALRDSRMTSSVAKDPLEVQQICRLLQFVCEGNSVWIEKMLNLGVENLINLTEPKENRGVLHQAVSTGKEELIDLLLSKGATPNVQNTQGQTPVMLAAERGNHIMMTKLIQKQADMRLLDAEGRGVLFYCNYPTKYHIRCLQLALQNQADINNVSRNGDHVFLVMCKKAHEVTPQCLMMLDAGVDPNTVNQKTRRTALMEAAQVGSLQLVRAILRKGGDPSAVDKKHLTAAHYAAMGGFLQVIQVLSAYFADFSVISYDGCTPLHYAAAEGNASCCKFLVQRGCDPKLKNQAGLLPLQIAKDSNHQAAAKQLSEAGKQHSKGHKSGGSLLSARWFLTLHDWSNEFEADLRKAFESRDTVTIGTFVSVLKELNAPVEPDHLQTVIAAHDQRSEGHINVTDFIKGVKYIKKEFVLSSYMPKTPVEKQGKKGGKKKGGYVPPFPICTLPRELQRRRPDGGPPLFMIEDASNHSDTSRFYSDHPPEHPLMNDSGWYMETPEKTYVNINFCVRRGDFASLDLAFSKEVPVDVQDEYYKTPLMVACSIGNIEMVQYLLRRGAHVNSHDEFLWTPLHHAAFEGHRDIVELLVLEYGASVDVRDLSRSTPLMYAIQRGHPSCVDFLIKEGASVTAASKSGENCLQKAIAFGNSEVIDLVKNSLASLPKSRTTEKTKKGTPKPDKQKSFAAAGALHTNTPAVTSGNTPTQMDSKSIVVINNMIAAGKVNRVDISFVPKTVWGKPPSTSQLMSKMERRRERISLDFDCDDLLVPFSRSTQRKVGGTISLDQESNDC</sequence>
<keyword evidence="1" id="KW-0040">ANK repeat</keyword>
<dbReference type="Gene3D" id="1.25.40.20">
    <property type="entry name" value="Ankyrin repeat-containing domain"/>
    <property type="match status" value="3"/>
</dbReference>
<protein>
    <submittedName>
        <fullName evidence="2">Elastin microfibril interfacer 1a</fullName>
    </submittedName>
</protein>
<reference evidence="2" key="1">
    <citation type="submission" date="2014-08" db="EMBL/GenBank/DDBJ databases">
        <authorList>
            <person name="Senf B."/>
            <person name="Petzold A."/>
            <person name="Downie B.R."/>
            <person name="Koch P."/>
            <person name="Platzer M."/>
        </authorList>
    </citation>
    <scope>NUCLEOTIDE SEQUENCE [LARGE SCALE GENOMIC DNA]</scope>
    <source>
        <strain evidence="2">GRZ</strain>
    </source>
</reference>
<dbReference type="InterPro" id="IPR002110">
    <property type="entry name" value="Ankyrin_rpt"/>
</dbReference>
<name>A0A8C6LYX2_NOTFU</name>
<feature type="repeat" description="ANK" evidence="1">
    <location>
        <begin position="540"/>
        <end position="572"/>
    </location>
</feature>
<dbReference type="InterPro" id="IPR052801">
    <property type="entry name" value="Ankyrin-EF-hand"/>
</dbReference>
<keyword evidence="3" id="KW-1185">Reference proteome</keyword>
<feature type="repeat" description="ANK" evidence="1">
    <location>
        <begin position="98"/>
        <end position="130"/>
    </location>
</feature>
<dbReference type="Proteomes" id="UP000694548">
    <property type="component" value="Chromosome sgr04"/>
</dbReference>
<accession>A0A8C6LYX2</accession>
<dbReference type="PANTHER" id="PTHR24127">
    <property type="entry name" value="ANKYRIN REPEAT AND EF-HAND DOMAIN-CONTAINING PROTEIN 1"/>
    <property type="match status" value="1"/>
</dbReference>
<dbReference type="Pfam" id="PF12796">
    <property type="entry name" value="Ank_2"/>
    <property type="match status" value="4"/>
</dbReference>
<feature type="repeat" description="ANK" evidence="1">
    <location>
        <begin position="607"/>
        <end position="639"/>
    </location>
</feature>
<dbReference type="SMART" id="SM00248">
    <property type="entry name" value="ANK"/>
    <property type="match status" value="10"/>
</dbReference>
<feature type="repeat" description="ANK" evidence="1">
    <location>
        <begin position="268"/>
        <end position="300"/>
    </location>
</feature>
<dbReference type="SUPFAM" id="SSF48403">
    <property type="entry name" value="Ankyrin repeat"/>
    <property type="match status" value="2"/>
</dbReference>
<dbReference type="InterPro" id="IPR011992">
    <property type="entry name" value="EF-hand-dom_pair"/>
</dbReference>
<dbReference type="PANTHER" id="PTHR24127:SF1">
    <property type="entry name" value="ANKYRIN REPEAT AND EF-HAND DOMAIN-CONTAINING PROTEIN 1"/>
    <property type="match status" value="1"/>
</dbReference>
<dbReference type="PROSITE" id="PS50088">
    <property type="entry name" value="ANK_REPEAT"/>
    <property type="match status" value="7"/>
</dbReference>
<evidence type="ECO:0000313" key="3">
    <source>
        <dbReference type="Proteomes" id="UP000694548"/>
    </source>
</evidence>
<reference evidence="2" key="3">
    <citation type="submission" date="2025-09" db="UniProtKB">
        <authorList>
            <consortium name="Ensembl"/>
        </authorList>
    </citation>
    <scope>IDENTIFICATION</scope>
</reference>
<dbReference type="GeneTree" id="ENSGT01030000234633"/>
<evidence type="ECO:0000256" key="1">
    <source>
        <dbReference type="PROSITE-ProRule" id="PRU00023"/>
    </source>
</evidence>
<feature type="repeat" description="ANK" evidence="1">
    <location>
        <begin position="576"/>
        <end position="606"/>
    </location>
</feature>
<feature type="repeat" description="ANK" evidence="1">
    <location>
        <begin position="202"/>
        <end position="234"/>
    </location>
</feature>
<dbReference type="AlphaFoldDB" id="A0A8C6LYX2"/>
<evidence type="ECO:0000313" key="2">
    <source>
        <dbReference type="Ensembl" id="ENSNFUP00015026105.1"/>
    </source>
</evidence>
<dbReference type="InterPro" id="IPR036770">
    <property type="entry name" value="Ankyrin_rpt-contain_sf"/>
</dbReference>
<dbReference type="PROSITE" id="PS50297">
    <property type="entry name" value="ANK_REP_REGION"/>
    <property type="match status" value="7"/>
</dbReference>